<sequence>MHSDTSLYKIHYFNFLILLYKNKIKIINNNRTILFLQSYSICDQNFIGYVSYNECGTCAKN</sequence>
<name>A0A223I182_THETR</name>
<keyword evidence="1" id="KW-0808">Transferase</keyword>
<accession>A0A223I182</accession>
<gene>
    <name evidence="1" type="ORF">Thert_02643</name>
</gene>
<reference evidence="1 2" key="1">
    <citation type="submission" date="2016-08" db="EMBL/GenBank/DDBJ databases">
        <title>A novel genetic cassette of butanologenic Thermoanaerobacterium thermosaccharolyticum that directly convert cellulose to butanol.</title>
        <authorList>
            <person name="Li T."/>
            <person name="He J."/>
        </authorList>
    </citation>
    <scope>NUCLEOTIDE SEQUENCE [LARGE SCALE GENOMIC DNA]</scope>
    <source>
        <strain evidence="1 2">TG57</strain>
    </source>
</reference>
<evidence type="ECO:0000313" key="2">
    <source>
        <dbReference type="Proteomes" id="UP000214975"/>
    </source>
</evidence>
<dbReference type="Proteomes" id="UP000214975">
    <property type="component" value="Chromosome"/>
</dbReference>
<evidence type="ECO:0000313" key="1">
    <source>
        <dbReference type="EMBL" id="AST58491.1"/>
    </source>
</evidence>
<dbReference type="AlphaFoldDB" id="A0A223I182"/>
<protein>
    <submittedName>
        <fullName evidence="1">PEK protein kinase</fullName>
    </submittedName>
</protein>
<keyword evidence="1" id="KW-0418">Kinase</keyword>
<proteinExistence type="predicted"/>
<organism evidence="1 2">
    <name type="scientific">Thermoanaerobacterium thermosaccharolyticum</name>
    <name type="common">Clostridium thermosaccharolyticum</name>
    <dbReference type="NCBI Taxonomy" id="1517"/>
    <lineage>
        <taxon>Bacteria</taxon>
        <taxon>Bacillati</taxon>
        <taxon>Bacillota</taxon>
        <taxon>Clostridia</taxon>
        <taxon>Thermoanaerobacterales</taxon>
        <taxon>Thermoanaerobacteraceae</taxon>
        <taxon>Thermoanaerobacterium</taxon>
    </lineage>
</organism>
<dbReference type="EMBL" id="CP016893">
    <property type="protein sequence ID" value="AST58491.1"/>
    <property type="molecule type" value="Genomic_DNA"/>
</dbReference>
<dbReference type="GO" id="GO:0016301">
    <property type="term" value="F:kinase activity"/>
    <property type="evidence" value="ECO:0007669"/>
    <property type="project" value="UniProtKB-KW"/>
</dbReference>